<dbReference type="InterPro" id="IPR011010">
    <property type="entry name" value="DNA_brk_join_enz"/>
</dbReference>
<evidence type="ECO:0000256" key="1">
    <source>
        <dbReference type="ARBA" id="ARBA00023172"/>
    </source>
</evidence>
<dbReference type="GO" id="GO:0003677">
    <property type="term" value="F:DNA binding"/>
    <property type="evidence" value="ECO:0007669"/>
    <property type="project" value="InterPro"/>
</dbReference>
<evidence type="ECO:0000313" key="4">
    <source>
        <dbReference type="Proteomes" id="UP000507470"/>
    </source>
</evidence>
<dbReference type="InterPro" id="IPR013762">
    <property type="entry name" value="Integrase-like_cat_sf"/>
</dbReference>
<dbReference type="Gene3D" id="1.10.443.10">
    <property type="entry name" value="Intergrase catalytic core"/>
    <property type="match status" value="1"/>
</dbReference>
<organism evidence="3 4">
    <name type="scientific">Mytilus coruscus</name>
    <name type="common">Sea mussel</name>
    <dbReference type="NCBI Taxonomy" id="42192"/>
    <lineage>
        <taxon>Eukaryota</taxon>
        <taxon>Metazoa</taxon>
        <taxon>Spiralia</taxon>
        <taxon>Lophotrochozoa</taxon>
        <taxon>Mollusca</taxon>
        <taxon>Bivalvia</taxon>
        <taxon>Autobranchia</taxon>
        <taxon>Pteriomorphia</taxon>
        <taxon>Mytilida</taxon>
        <taxon>Mytiloidea</taxon>
        <taxon>Mytilidae</taxon>
        <taxon>Mytilinae</taxon>
        <taxon>Mytilus</taxon>
    </lineage>
</organism>
<gene>
    <name evidence="3" type="ORF">MCOR_55172</name>
</gene>
<dbReference type="OrthoDB" id="6153313at2759"/>
<evidence type="ECO:0000256" key="2">
    <source>
        <dbReference type="SAM" id="MobiDB-lite"/>
    </source>
</evidence>
<feature type="region of interest" description="Disordered" evidence="2">
    <location>
        <begin position="64"/>
        <end position="83"/>
    </location>
</feature>
<dbReference type="PANTHER" id="PTHR35617:SF3">
    <property type="entry name" value="CORE-BINDING (CB) DOMAIN-CONTAINING PROTEIN"/>
    <property type="match status" value="1"/>
</dbReference>
<dbReference type="PANTHER" id="PTHR35617">
    <property type="entry name" value="PHAGE_INTEGRASE DOMAIN-CONTAINING PROTEIN"/>
    <property type="match status" value="1"/>
</dbReference>
<keyword evidence="1" id="KW-0233">DNA recombination</keyword>
<dbReference type="GO" id="GO:0015074">
    <property type="term" value="P:DNA integration"/>
    <property type="evidence" value="ECO:0007669"/>
    <property type="project" value="InterPro"/>
</dbReference>
<accession>A0A6J8ERE5</accession>
<reference evidence="3 4" key="1">
    <citation type="submission" date="2020-06" db="EMBL/GenBank/DDBJ databases">
        <authorList>
            <person name="Li R."/>
            <person name="Bekaert M."/>
        </authorList>
    </citation>
    <scope>NUCLEOTIDE SEQUENCE [LARGE SCALE GENOMIC DNA]</scope>
    <source>
        <strain evidence="4">wild</strain>
    </source>
</reference>
<name>A0A6J8ERE5_MYTCO</name>
<evidence type="ECO:0000313" key="3">
    <source>
        <dbReference type="EMBL" id="CAC5423169.1"/>
    </source>
</evidence>
<dbReference type="SUPFAM" id="SSF56349">
    <property type="entry name" value="DNA breaking-rejoining enzymes"/>
    <property type="match status" value="1"/>
</dbReference>
<keyword evidence="4" id="KW-1185">Reference proteome</keyword>
<sequence>MSNTEDSDSGLSQDSQVAADIMSILASGDEASFSGFSAVAESVHISPPKKRQLMSVVVPPETVKKLKKTSASKPNNERGPDRIGRINQNITLDAYKKKELCPVYTLKYYLKATKKLRKDDYLLASFRTWRKISTSTLARWLKIVLTSSGIDVTKFQAHSFRGASTSAAFSAGITLDTIMKTANWKSAKTFKKFYLTEVEAKGGVKTCKKKFINAVLSV</sequence>
<dbReference type="EMBL" id="CACVKT020009742">
    <property type="protein sequence ID" value="CAC5423169.1"/>
    <property type="molecule type" value="Genomic_DNA"/>
</dbReference>
<dbReference type="GO" id="GO:0006310">
    <property type="term" value="P:DNA recombination"/>
    <property type="evidence" value="ECO:0007669"/>
    <property type="project" value="UniProtKB-KW"/>
</dbReference>
<protein>
    <submittedName>
        <fullName evidence="3">Uncharacterized protein</fullName>
    </submittedName>
</protein>
<proteinExistence type="predicted"/>
<dbReference type="AlphaFoldDB" id="A0A6J8ERE5"/>
<dbReference type="Proteomes" id="UP000507470">
    <property type="component" value="Unassembled WGS sequence"/>
</dbReference>